<gene>
    <name evidence="4" type="ORF">SAMN03097694_3660</name>
</gene>
<dbReference type="CDD" id="cd02612">
    <property type="entry name" value="HAD_PGPPase"/>
    <property type="match status" value="1"/>
</dbReference>
<reference evidence="4 5" key="1">
    <citation type="submission" date="2016-11" db="EMBL/GenBank/DDBJ databases">
        <authorList>
            <person name="Varghese N."/>
            <person name="Submissions S."/>
        </authorList>
    </citation>
    <scope>NUCLEOTIDE SEQUENCE [LARGE SCALE GENOMIC DNA]</scope>
    <source>
        <strain evidence="4 5">NFR18</strain>
    </source>
</reference>
<organism evidence="4 5">
    <name type="scientific">Janthinobacterium lividum</name>
    <dbReference type="NCBI Taxonomy" id="29581"/>
    <lineage>
        <taxon>Bacteria</taxon>
        <taxon>Pseudomonadati</taxon>
        <taxon>Pseudomonadota</taxon>
        <taxon>Betaproteobacteria</taxon>
        <taxon>Burkholderiales</taxon>
        <taxon>Oxalobacteraceae</taxon>
        <taxon>Janthinobacterium</taxon>
    </lineage>
</organism>
<dbReference type="NCBIfam" id="TIGR01488">
    <property type="entry name" value="HAD-SF-IB"/>
    <property type="match status" value="1"/>
</dbReference>
<accession>A0AB38CB01</accession>
<dbReference type="AlphaFoldDB" id="A0AB38CB01"/>
<evidence type="ECO:0000256" key="1">
    <source>
        <dbReference type="ARBA" id="ARBA00022723"/>
    </source>
</evidence>
<evidence type="ECO:0000313" key="4">
    <source>
        <dbReference type="EMBL" id="SFX90547.1"/>
    </source>
</evidence>
<dbReference type="PANTHER" id="PTHR43344">
    <property type="entry name" value="PHOSPHOSERINE PHOSPHATASE"/>
    <property type="match status" value="1"/>
</dbReference>
<dbReference type="PANTHER" id="PTHR43344:SF13">
    <property type="entry name" value="PHOSPHATASE RV3661-RELATED"/>
    <property type="match status" value="1"/>
</dbReference>
<dbReference type="Gene3D" id="1.20.1440.100">
    <property type="entry name" value="SG protein - dephosphorylation function"/>
    <property type="match status" value="1"/>
</dbReference>
<dbReference type="InterPro" id="IPR023214">
    <property type="entry name" value="HAD_sf"/>
</dbReference>
<comment type="caution">
    <text evidence="4">The sequence shown here is derived from an EMBL/GenBank/DDBJ whole genome shotgun (WGS) entry which is preliminary data.</text>
</comment>
<keyword evidence="3" id="KW-0460">Magnesium</keyword>
<keyword evidence="1" id="KW-0479">Metal-binding</keyword>
<dbReference type="InterPro" id="IPR036412">
    <property type="entry name" value="HAD-like_sf"/>
</dbReference>
<dbReference type="InterPro" id="IPR050582">
    <property type="entry name" value="HAD-like_SerB"/>
</dbReference>
<dbReference type="NCBIfam" id="TIGR01490">
    <property type="entry name" value="HAD-SF-IB-hyp1"/>
    <property type="match status" value="1"/>
</dbReference>
<evidence type="ECO:0000256" key="2">
    <source>
        <dbReference type="ARBA" id="ARBA00022801"/>
    </source>
</evidence>
<dbReference type="GO" id="GO:0046872">
    <property type="term" value="F:metal ion binding"/>
    <property type="evidence" value="ECO:0007669"/>
    <property type="project" value="UniProtKB-KW"/>
</dbReference>
<dbReference type="GO" id="GO:0016787">
    <property type="term" value="F:hydrolase activity"/>
    <property type="evidence" value="ECO:0007669"/>
    <property type="project" value="UniProtKB-KW"/>
</dbReference>
<dbReference type="Pfam" id="PF12710">
    <property type="entry name" value="HAD"/>
    <property type="match status" value="1"/>
</dbReference>
<dbReference type="InterPro" id="IPR006385">
    <property type="entry name" value="HAD_hydro_SerB1"/>
</dbReference>
<evidence type="ECO:0000313" key="5">
    <source>
        <dbReference type="Proteomes" id="UP000182489"/>
    </source>
</evidence>
<sequence>MMNLALFDLDHTLLPIDSDHEWGEFLVRIGAVDAAEFTRRNDEFFAQYQAGTLDPVEYLEFSLGTLAQFPRERLEALHRQFMAEVVMPVIRPEVVALLKQHQDAGDLLAIVTATNHFITKPIADALGVAHLLAAMPEYDDAGNVTGKLVGTPTLGAGKLTHTHAWLEKMGKELGQFERSYFYSDSHNDIPLLSVVTHPVATNPNTALSAHASLHGWPSLHLFND</sequence>
<protein>
    <submittedName>
        <fullName evidence="4">HAD-superfamily subfamily IB hydrolase, TIGR01490</fullName>
    </submittedName>
</protein>
<proteinExistence type="predicted"/>
<dbReference type="Gene3D" id="3.40.50.1000">
    <property type="entry name" value="HAD superfamily/HAD-like"/>
    <property type="match status" value="1"/>
</dbReference>
<dbReference type="SUPFAM" id="SSF56784">
    <property type="entry name" value="HAD-like"/>
    <property type="match status" value="1"/>
</dbReference>
<keyword evidence="2 4" id="KW-0378">Hydrolase</keyword>
<dbReference type="EMBL" id="FPKH01000004">
    <property type="protein sequence ID" value="SFX90547.1"/>
    <property type="molecule type" value="Genomic_DNA"/>
</dbReference>
<evidence type="ECO:0000256" key="3">
    <source>
        <dbReference type="ARBA" id="ARBA00022842"/>
    </source>
</evidence>
<dbReference type="Proteomes" id="UP000182489">
    <property type="component" value="Unassembled WGS sequence"/>
</dbReference>
<name>A0AB38CB01_9BURK</name>